<reference evidence="1" key="1">
    <citation type="submission" date="2021-07" db="EMBL/GenBank/DDBJ databases">
        <authorList>
            <person name="Catto M.A."/>
            <person name="Jacobson A."/>
            <person name="Kennedy G."/>
            <person name="Labadie P."/>
            <person name="Hunt B.G."/>
            <person name="Srinivasan R."/>
        </authorList>
    </citation>
    <scope>NUCLEOTIDE SEQUENCE</scope>
    <source>
        <strain evidence="1">PL_HMW_Pooled</strain>
        <tissue evidence="1">Head</tissue>
    </source>
</reference>
<reference evidence="1" key="2">
    <citation type="journal article" date="2023" name="BMC Genomics">
        <title>Pest status, molecular evolution, and epigenetic factors derived from the genome assembly of Frankliniella fusca, a thysanopteran phytovirus vector.</title>
        <authorList>
            <person name="Catto M.A."/>
            <person name="Labadie P.E."/>
            <person name="Jacobson A.L."/>
            <person name="Kennedy G.G."/>
            <person name="Srinivasan R."/>
            <person name="Hunt B.G."/>
        </authorList>
    </citation>
    <scope>NUCLEOTIDE SEQUENCE</scope>
    <source>
        <strain evidence="1">PL_HMW_Pooled</strain>
    </source>
</reference>
<dbReference type="EMBL" id="JAHWGI010001424">
    <property type="protein sequence ID" value="KAK3931412.1"/>
    <property type="molecule type" value="Genomic_DNA"/>
</dbReference>
<evidence type="ECO:0000313" key="2">
    <source>
        <dbReference type="Proteomes" id="UP001219518"/>
    </source>
</evidence>
<organism evidence="1 2">
    <name type="scientific">Frankliniella fusca</name>
    <dbReference type="NCBI Taxonomy" id="407009"/>
    <lineage>
        <taxon>Eukaryota</taxon>
        <taxon>Metazoa</taxon>
        <taxon>Ecdysozoa</taxon>
        <taxon>Arthropoda</taxon>
        <taxon>Hexapoda</taxon>
        <taxon>Insecta</taxon>
        <taxon>Pterygota</taxon>
        <taxon>Neoptera</taxon>
        <taxon>Paraneoptera</taxon>
        <taxon>Thysanoptera</taxon>
        <taxon>Terebrantia</taxon>
        <taxon>Thripoidea</taxon>
        <taxon>Thripidae</taxon>
        <taxon>Frankliniella</taxon>
    </lineage>
</organism>
<dbReference type="Gene3D" id="3.40.50.1110">
    <property type="entry name" value="SGNH hydrolase"/>
    <property type="match status" value="1"/>
</dbReference>
<gene>
    <name evidence="1" type="ORF">KUF71_025894</name>
</gene>
<dbReference type="SUPFAM" id="SSF52266">
    <property type="entry name" value="SGNH hydrolase"/>
    <property type="match status" value="1"/>
</dbReference>
<evidence type="ECO:0000313" key="1">
    <source>
        <dbReference type="EMBL" id="KAK3931412.1"/>
    </source>
</evidence>
<accession>A0AAE1I0R7</accession>
<comment type="caution">
    <text evidence="1">The sequence shown here is derived from an EMBL/GenBank/DDBJ whole genome shotgun (WGS) entry which is preliminary data.</text>
</comment>
<sequence length="300" mass="33538">MANSKYVVCFGAESVLELMNSSNSNRGRGRGRYHRGRGRGYFRGRGHSYMPYNRYNWQRNEVGFVKNETVERQEVKSELSDSESIASSSSIVKSFNTSCCVQSPEESAATGGSSRLKQVNVVDKSNVAGSSKEAAFDLLPTNTCEFPKLENYCMLGDSFSLRMCKTIDPSVQGKFNLCRGGLTVKELKKNLFKCDPNLFKKEKVIVMMGMNDVRVLCTLPLLPGSYHDSIMAFNKAVAGFSEFGNAVHVVDFEKIFLKSGGKIDVNFYERCYKSNKIDIHPNGKGFKLMYAKLCDNLQAK</sequence>
<dbReference type="Proteomes" id="UP001219518">
    <property type="component" value="Unassembled WGS sequence"/>
</dbReference>
<dbReference type="InterPro" id="IPR036514">
    <property type="entry name" value="SGNH_hydro_sf"/>
</dbReference>
<name>A0AAE1I0R7_9NEOP</name>
<proteinExistence type="predicted"/>
<protein>
    <submittedName>
        <fullName evidence="1">Bcl-2-associated transcription factor 1</fullName>
    </submittedName>
</protein>
<dbReference type="AlphaFoldDB" id="A0AAE1I0R7"/>
<keyword evidence="2" id="KW-1185">Reference proteome</keyword>